<protein>
    <submittedName>
        <fullName evidence="1">Uncharacterized protein</fullName>
    </submittedName>
</protein>
<sequence length="22" mass="2411">MFLGNMSTALILRFGAPSISRQ</sequence>
<dbReference type="EMBL" id="GBRH01166488">
    <property type="protein sequence ID" value="JAE31408.1"/>
    <property type="molecule type" value="Transcribed_RNA"/>
</dbReference>
<name>A0A0A9HER8_ARUDO</name>
<organism evidence="1">
    <name type="scientific">Arundo donax</name>
    <name type="common">Giant reed</name>
    <name type="synonym">Donax arundinaceus</name>
    <dbReference type="NCBI Taxonomy" id="35708"/>
    <lineage>
        <taxon>Eukaryota</taxon>
        <taxon>Viridiplantae</taxon>
        <taxon>Streptophyta</taxon>
        <taxon>Embryophyta</taxon>
        <taxon>Tracheophyta</taxon>
        <taxon>Spermatophyta</taxon>
        <taxon>Magnoliopsida</taxon>
        <taxon>Liliopsida</taxon>
        <taxon>Poales</taxon>
        <taxon>Poaceae</taxon>
        <taxon>PACMAD clade</taxon>
        <taxon>Arundinoideae</taxon>
        <taxon>Arundineae</taxon>
        <taxon>Arundo</taxon>
    </lineage>
</organism>
<evidence type="ECO:0000313" key="1">
    <source>
        <dbReference type="EMBL" id="JAE31408.1"/>
    </source>
</evidence>
<proteinExistence type="predicted"/>
<reference evidence="1" key="2">
    <citation type="journal article" date="2015" name="Data Brief">
        <title>Shoot transcriptome of the giant reed, Arundo donax.</title>
        <authorList>
            <person name="Barrero R.A."/>
            <person name="Guerrero F.D."/>
            <person name="Moolhuijzen P."/>
            <person name="Goolsby J.A."/>
            <person name="Tidwell J."/>
            <person name="Bellgard S.E."/>
            <person name="Bellgard M.I."/>
        </authorList>
    </citation>
    <scope>NUCLEOTIDE SEQUENCE</scope>
    <source>
        <tissue evidence="1">Shoot tissue taken approximately 20 cm above the soil surface</tissue>
    </source>
</reference>
<reference evidence="1" key="1">
    <citation type="submission" date="2014-09" db="EMBL/GenBank/DDBJ databases">
        <authorList>
            <person name="Magalhaes I.L.F."/>
            <person name="Oliveira U."/>
            <person name="Santos F.R."/>
            <person name="Vidigal T.H.D.A."/>
            <person name="Brescovit A.D."/>
            <person name="Santos A.J."/>
        </authorList>
    </citation>
    <scope>NUCLEOTIDE SEQUENCE</scope>
    <source>
        <tissue evidence="1">Shoot tissue taken approximately 20 cm above the soil surface</tissue>
    </source>
</reference>
<dbReference type="AlphaFoldDB" id="A0A0A9HER8"/>
<accession>A0A0A9HER8</accession>